<dbReference type="Pfam" id="PF00535">
    <property type="entry name" value="Glycos_transf_2"/>
    <property type="match status" value="1"/>
</dbReference>
<sequence length="334" mass="38460">MNSTMSPNYIPKVSVIVPVYNTERYVERAINSLMEQTLDDVQFIIIDDGSKDNSLNIIKQAIARYPAREGQVILISRENRGVAATRAQGMELATGDYVIHLDSDDWAELNWLEAMYTKAIEENADVVVCDYYAVFKNRQVPFKQDVPDNNIECIKRLLAAKISNSNWDKLVRRSIFEREKINFHIGYDMGEDFLITFLVLLNSQKVVSLDATLYFYNKTNDNSLTRKYDGKAFSSLFNITQIIEGELQSKELLSKMAYDVDMFKLNTVSLYIINSSASSIDIKYAFGLYPMANKIIMSTNMKLLKLFYFCHRLGFSSLCKYILAVWKVLNKRFI</sequence>
<dbReference type="Gene3D" id="3.90.550.10">
    <property type="entry name" value="Spore Coat Polysaccharide Biosynthesis Protein SpsA, Chain A"/>
    <property type="match status" value="1"/>
</dbReference>
<evidence type="ECO:0000256" key="2">
    <source>
        <dbReference type="ARBA" id="ARBA00022679"/>
    </source>
</evidence>
<evidence type="ECO:0000256" key="1">
    <source>
        <dbReference type="ARBA" id="ARBA00022676"/>
    </source>
</evidence>
<dbReference type="InterPro" id="IPR029044">
    <property type="entry name" value="Nucleotide-diphossugar_trans"/>
</dbReference>
<dbReference type="Proteomes" id="UP000254069">
    <property type="component" value="Unassembled WGS sequence"/>
</dbReference>
<dbReference type="EMBL" id="UGYO01000001">
    <property type="protein sequence ID" value="SUI45044.1"/>
    <property type="molecule type" value="Genomic_DNA"/>
</dbReference>
<keyword evidence="2" id="KW-0808">Transferase</keyword>
<reference evidence="4 5" key="1">
    <citation type="submission" date="2018-06" db="EMBL/GenBank/DDBJ databases">
        <authorList>
            <consortium name="Pathogen Informatics"/>
            <person name="Doyle S."/>
        </authorList>
    </citation>
    <scope>NUCLEOTIDE SEQUENCE [LARGE SCALE GENOMIC DNA]</scope>
    <source>
        <strain evidence="4 5">NCTC10738</strain>
    </source>
</reference>
<protein>
    <submittedName>
        <fullName evidence="4">Chondroitin polymerase</fullName>
    </submittedName>
</protein>
<organism evidence="4 5">
    <name type="scientific">Shewanella algae</name>
    <dbReference type="NCBI Taxonomy" id="38313"/>
    <lineage>
        <taxon>Bacteria</taxon>
        <taxon>Pseudomonadati</taxon>
        <taxon>Pseudomonadota</taxon>
        <taxon>Gammaproteobacteria</taxon>
        <taxon>Alteromonadales</taxon>
        <taxon>Shewanellaceae</taxon>
        <taxon>Shewanella</taxon>
    </lineage>
</organism>
<accession>A0A379YGZ5</accession>
<proteinExistence type="predicted"/>
<keyword evidence="1" id="KW-0328">Glycosyltransferase</keyword>
<evidence type="ECO:0000313" key="5">
    <source>
        <dbReference type="Proteomes" id="UP000254069"/>
    </source>
</evidence>
<evidence type="ECO:0000259" key="3">
    <source>
        <dbReference type="Pfam" id="PF00535"/>
    </source>
</evidence>
<dbReference type="PANTHER" id="PTHR22916">
    <property type="entry name" value="GLYCOSYLTRANSFERASE"/>
    <property type="match status" value="1"/>
</dbReference>
<dbReference type="GO" id="GO:0016758">
    <property type="term" value="F:hexosyltransferase activity"/>
    <property type="evidence" value="ECO:0007669"/>
    <property type="project" value="UniProtKB-ARBA"/>
</dbReference>
<dbReference type="PANTHER" id="PTHR22916:SF51">
    <property type="entry name" value="GLYCOSYLTRANSFERASE EPSH-RELATED"/>
    <property type="match status" value="1"/>
</dbReference>
<evidence type="ECO:0000313" key="4">
    <source>
        <dbReference type="EMBL" id="SUI45044.1"/>
    </source>
</evidence>
<feature type="domain" description="Glycosyltransferase 2-like" evidence="3">
    <location>
        <begin position="14"/>
        <end position="176"/>
    </location>
</feature>
<keyword evidence="5" id="KW-1185">Reference proteome</keyword>
<dbReference type="CDD" id="cd00761">
    <property type="entry name" value="Glyco_tranf_GTA_type"/>
    <property type="match status" value="1"/>
</dbReference>
<gene>
    <name evidence="4" type="primary">kfoC</name>
    <name evidence="4" type="ORF">NCTC10738_00014</name>
</gene>
<dbReference type="InterPro" id="IPR001173">
    <property type="entry name" value="Glyco_trans_2-like"/>
</dbReference>
<dbReference type="AlphaFoldDB" id="A0A379YGZ5"/>
<dbReference type="SUPFAM" id="SSF53448">
    <property type="entry name" value="Nucleotide-diphospho-sugar transferases"/>
    <property type="match status" value="1"/>
</dbReference>
<name>A0A379YGZ5_9GAMM</name>